<dbReference type="AlphaFoldDB" id="A0A8H6M5F5"/>
<evidence type="ECO:0000256" key="1">
    <source>
        <dbReference type="SAM" id="MobiDB-lite"/>
    </source>
</evidence>
<dbReference type="EMBL" id="JACGCI010000026">
    <property type="protein sequence ID" value="KAF6756393.1"/>
    <property type="molecule type" value="Genomic_DNA"/>
</dbReference>
<protein>
    <submittedName>
        <fullName evidence="2">Uncharacterized protein</fullName>
    </submittedName>
</protein>
<feature type="region of interest" description="Disordered" evidence="1">
    <location>
        <begin position="1"/>
        <end position="42"/>
    </location>
</feature>
<organism evidence="2 3">
    <name type="scientific">Ephemerocybe angulata</name>
    <dbReference type="NCBI Taxonomy" id="980116"/>
    <lineage>
        <taxon>Eukaryota</taxon>
        <taxon>Fungi</taxon>
        <taxon>Dikarya</taxon>
        <taxon>Basidiomycota</taxon>
        <taxon>Agaricomycotina</taxon>
        <taxon>Agaricomycetes</taxon>
        <taxon>Agaricomycetidae</taxon>
        <taxon>Agaricales</taxon>
        <taxon>Agaricineae</taxon>
        <taxon>Psathyrellaceae</taxon>
        <taxon>Ephemerocybe</taxon>
    </lineage>
</organism>
<comment type="caution">
    <text evidence="2">The sequence shown here is derived from an EMBL/GenBank/DDBJ whole genome shotgun (WGS) entry which is preliminary data.</text>
</comment>
<sequence length="187" mass="20673">MSAPASGPSKPRKRDKVKQFFGLDRSKQPVPPPPATATKETRNIGFEGVKTVLETVVSVGDAFPPLKSTAAGMLVILKAVEAYGENREEFRKLQERLEVLSDIMASCPANVPQGVGDRFSGLARIVQEKREILEHRLDPNRSSLERVILSPQDKEEVLKITQEIRFAIEIALVRFISDPVPSSITNI</sequence>
<name>A0A8H6M5F5_9AGAR</name>
<dbReference type="OrthoDB" id="3025234at2759"/>
<accession>A0A8H6M5F5</accession>
<dbReference type="Proteomes" id="UP000521943">
    <property type="component" value="Unassembled WGS sequence"/>
</dbReference>
<gene>
    <name evidence="2" type="ORF">DFP72DRAFT_846704</name>
</gene>
<evidence type="ECO:0000313" key="3">
    <source>
        <dbReference type="Proteomes" id="UP000521943"/>
    </source>
</evidence>
<reference evidence="2 3" key="1">
    <citation type="submission" date="2020-07" db="EMBL/GenBank/DDBJ databases">
        <title>Comparative genomics of pyrophilous fungi reveals a link between fire events and developmental genes.</title>
        <authorList>
            <consortium name="DOE Joint Genome Institute"/>
            <person name="Steindorff A.S."/>
            <person name="Carver A."/>
            <person name="Calhoun S."/>
            <person name="Stillman K."/>
            <person name="Liu H."/>
            <person name="Lipzen A."/>
            <person name="Pangilinan J."/>
            <person name="Labutti K."/>
            <person name="Bruns T.D."/>
            <person name="Grigoriev I.V."/>
        </authorList>
    </citation>
    <scope>NUCLEOTIDE SEQUENCE [LARGE SCALE GENOMIC DNA]</scope>
    <source>
        <strain evidence="2 3">CBS 144469</strain>
    </source>
</reference>
<evidence type="ECO:0000313" key="2">
    <source>
        <dbReference type="EMBL" id="KAF6756393.1"/>
    </source>
</evidence>
<keyword evidence="3" id="KW-1185">Reference proteome</keyword>
<proteinExistence type="predicted"/>